<organism evidence="1 2">
    <name type="scientific">Vitis vinifera</name>
    <name type="common">Grape</name>
    <dbReference type="NCBI Taxonomy" id="29760"/>
    <lineage>
        <taxon>Eukaryota</taxon>
        <taxon>Viridiplantae</taxon>
        <taxon>Streptophyta</taxon>
        <taxon>Embryophyta</taxon>
        <taxon>Tracheophyta</taxon>
        <taxon>Spermatophyta</taxon>
        <taxon>Magnoliopsida</taxon>
        <taxon>eudicotyledons</taxon>
        <taxon>Gunneridae</taxon>
        <taxon>Pentapetalae</taxon>
        <taxon>rosids</taxon>
        <taxon>Vitales</taxon>
        <taxon>Vitaceae</taxon>
        <taxon>Viteae</taxon>
        <taxon>Vitis</taxon>
    </lineage>
</organism>
<sequence length="22" mass="2408">MIVEGSGWFRMCASTSCTVDLN</sequence>
<dbReference type="AlphaFoldDB" id="A0A438F9A1"/>
<dbReference type="Proteomes" id="UP000288805">
    <property type="component" value="Unassembled WGS sequence"/>
</dbReference>
<name>A0A438F9A1_VITVI</name>
<protein>
    <submittedName>
        <fullName evidence="1">Uncharacterized protein</fullName>
    </submittedName>
</protein>
<accession>A0A438F9A1</accession>
<reference evidence="1 2" key="1">
    <citation type="journal article" date="2018" name="PLoS Genet.">
        <title>Population sequencing reveals clonal diversity and ancestral inbreeding in the grapevine cultivar Chardonnay.</title>
        <authorList>
            <person name="Roach M.J."/>
            <person name="Johnson D.L."/>
            <person name="Bohlmann J."/>
            <person name="van Vuuren H.J."/>
            <person name="Jones S.J."/>
            <person name="Pretorius I.S."/>
            <person name="Schmidt S.A."/>
            <person name="Borneman A.R."/>
        </authorList>
    </citation>
    <scope>NUCLEOTIDE SEQUENCE [LARGE SCALE GENOMIC DNA]</scope>
    <source>
        <strain evidence="2">cv. Chardonnay</strain>
        <tissue evidence="1">Leaf</tissue>
    </source>
</reference>
<gene>
    <name evidence="1" type="ORF">CK203_072535</name>
</gene>
<evidence type="ECO:0000313" key="1">
    <source>
        <dbReference type="EMBL" id="RVW56530.1"/>
    </source>
</evidence>
<proteinExistence type="predicted"/>
<dbReference type="EMBL" id="QGNW01001077">
    <property type="protein sequence ID" value="RVW56530.1"/>
    <property type="molecule type" value="Genomic_DNA"/>
</dbReference>
<evidence type="ECO:0000313" key="2">
    <source>
        <dbReference type="Proteomes" id="UP000288805"/>
    </source>
</evidence>
<comment type="caution">
    <text evidence="1">The sequence shown here is derived from an EMBL/GenBank/DDBJ whole genome shotgun (WGS) entry which is preliminary data.</text>
</comment>